<evidence type="ECO:0000313" key="12">
    <source>
        <dbReference type="Proteomes" id="UP000199309"/>
    </source>
</evidence>
<keyword evidence="8" id="KW-0472">Membrane</keyword>
<keyword evidence="3 8" id="KW-0479">Metal-binding</keyword>
<evidence type="ECO:0000256" key="5">
    <source>
        <dbReference type="ARBA" id="ARBA00022982"/>
    </source>
</evidence>
<feature type="binding site" evidence="8">
    <location>
        <position position="374"/>
    </location>
    <ligand>
        <name>[4Fe-4S] cluster</name>
        <dbReference type="ChEBI" id="CHEBI:49883"/>
        <label>2</label>
    </ligand>
</feature>
<dbReference type="GO" id="GO:0022900">
    <property type="term" value="P:electron transport chain"/>
    <property type="evidence" value="ECO:0007669"/>
    <property type="project" value="UniProtKB-UniRule"/>
</dbReference>
<reference evidence="11 12" key="1">
    <citation type="submission" date="2016-10" db="EMBL/GenBank/DDBJ databases">
        <authorList>
            <person name="de Groot N.N."/>
        </authorList>
    </citation>
    <scope>NUCLEOTIDE SEQUENCE [LARGE SCALE GENOMIC DNA]</scope>
    <source>
        <strain evidence="11 12">DSM 16981</strain>
    </source>
</reference>
<evidence type="ECO:0000259" key="10">
    <source>
        <dbReference type="PROSITE" id="PS51379"/>
    </source>
</evidence>
<keyword evidence="2 8" id="KW-0004">4Fe-4S</keyword>
<dbReference type="InterPro" id="IPR010208">
    <property type="entry name" value="Ion_transpt_RnfC/RsxC"/>
</dbReference>
<dbReference type="SUPFAM" id="SSF142019">
    <property type="entry name" value="Nqo1 FMN-binding domain-like"/>
    <property type="match status" value="1"/>
</dbReference>
<dbReference type="Pfam" id="PF13375">
    <property type="entry name" value="RnfC_N"/>
    <property type="match status" value="1"/>
</dbReference>
<dbReference type="Gene3D" id="3.30.70.20">
    <property type="match status" value="1"/>
</dbReference>
<sequence length="459" mass="49079">MMKSFIGGVHPDDGKIYAKDKAIETLAVPEEVVIPMSQHFGAPCTPTVKVGDHVKKGQLIGTSDAFLHADIHASTSGDVIKVAPMPHNMMVKCMSVVIKSDGLDEWADGLPEEHDWNQLDSKEIIDLIKRAGVVGCGGATFPAHVKLTPNKPVDVFIVNGAECEPYLTADYRGMLECSDRLVTGVQICMKALGVKTAYIGVEDNKPEAVKVLKEAFTGIEGVSVEALPTKYPQGAEKMLIKAVTGREVEPGGLPMNVGCVVSNVGTVLAITDAVCHGIPFIERITTVTGDCIKEPKNLLVRIGTSYQACVDYCGGFSKQPDRVISGGPMMGLAQFSLDVPIAKGASGITCLSAEKCEVGEESPCIRCGRCVVACPMGLIPSQLSIFSERSAWEKCMEYGVMNCVECGSCVYTCPAKRNIVQYIRNAKGQCKALQAAAKAKTEAQKAKAETSLKDTIQRM</sequence>
<comment type="function">
    <text evidence="8">Part of a membrane-bound complex that couples electron transfer with translocation of ions across the membrane.</text>
</comment>
<feature type="domain" description="4Fe-4S ferredoxin-type" evidence="10">
    <location>
        <begin position="394"/>
        <end position="425"/>
    </location>
</feature>
<keyword evidence="12" id="KW-1185">Reference proteome</keyword>
<name>A0A1G9WP25_9FIRM</name>
<evidence type="ECO:0000313" key="11">
    <source>
        <dbReference type="EMBL" id="SDM86199.1"/>
    </source>
</evidence>
<protein>
    <recommendedName>
        <fullName evidence="8">Ion-translocating oxidoreductase complex subunit C</fullName>
        <ecNumber evidence="8">7.-.-.-</ecNumber>
    </recommendedName>
    <alternativeName>
        <fullName evidence="8">Rnf electron transport complex subunit C</fullName>
    </alternativeName>
</protein>
<dbReference type="PROSITE" id="PS00198">
    <property type="entry name" value="4FE4S_FER_1"/>
    <property type="match status" value="2"/>
</dbReference>
<dbReference type="NCBIfam" id="TIGR01945">
    <property type="entry name" value="rnfC"/>
    <property type="match status" value="1"/>
</dbReference>
<dbReference type="NCBIfam" id="NF003454">
    <property type="entry name" value="PRK05035.1"/>
    <property type="match status" value="1"/>
</dbReference>
<dbReference type="PANTHER" id="PTHR43034">
    <property type="entry name" value="ION-TRANSLOCATING OXIDOREDUCTASE COMPLEX SUBUNIT C"/>
    <property type="match status" value="1"/>
</dbReference>
<dbReference type="EC" id="7.-.-.-" evidence="8"/>
<proteinExistence type="inferred from homology"/>
<evidence type="ECO:0000256" key="6">
    <source>
        <dbReference type="ARBA" id="ARBA00023004"/>
    </source>
</evidence>
<comment type="similarity">
    <text evidence="8">Belongs to the 4Fe4S bacterial-type ferredoxin family. RnfC subfamily.</text>
</comment>
<dbReference type="Pfam" id="PF12838">
    <property type="entry name" value="Fer4_7"/>
    <property type="match status" value="1"/>
</dbReference>
<dbReference type="EMBL" id="FNHQ01000015">
    <property type="protein sequence ID" value="SDM86199.1"/>
    <property type="molecule type" value="Genomic_DNA"/>
</dbReference>
<dbReference type="InterPro" id="IPR017900">
    <property type="entry name" value="4Fe4S_Fe_S_CS"/>
</dbReference>
<keyword evidence="4 8" id="KW-0677">Repeat</keyword>
<dbReference type="STRING" id="349095.SAMN05660299_01660"/>
<dbReference type="Proteomes" id="UP000199309">
    <property type="component" value="Unassembled WGS sequence"/>
</dbReference>
<evidence type="ECO:0000256" key="4">
    <source>
        <dbReference type="ARBA" id="ARBA00022737"/>
    </source>
</evidence>
<feature type="coiled-coil region" evidence="9">
    <location>
        <begin position="423"/>
        <end position="458"/>
    </location>
</feature>
<evidence type="ECO:0000256" key="8">
    <source>
        <dbReference type="HAMAP-Rule" id="MF_00461"/>
    </source>
</evidence>
<dbReference type="GO" id="GO:0005886">
    <property type="term" value="C:plasma membrane"/>
    <property type="evidence" value="ECO:0007669"/>
    <property type="project" value="UniProtKB-SubCell"/>
</dbReference>
<comment type="subcellular location">
    <subcellularLocation>
        <location evidence="8">Cell membrane</location>
        <topology evidence="8">Peripheral membrane protein</topology>
    </subcellularLocation>
</comment>
<keyword evidence="6 8" id="KW-0408">Iron</keyword>
<keyword evidence="8" id="KW-1003">Cell membrane</keyword>
<evidence type="ECO:0000256" key="7">
    <source>
        <dbReference type="ARBA" id="ARBA00023014"/>
    </source>
</evidence>
<dbReference type="GO" id="GO:0009055">
    <property type="term" value="F:electron transfer activity"/>
    <property type="evidence" value="ECO:0007669"/>
    <property type="project" value="InterPro"/>
</dbReference>
<dbReference type="Gene3D" id="3.40.50.11540">
    <property type="entry name" value="NADH-ubiquinone oxidoreductase 51kDa subunit"/>
    <property type="match status" value="1"/>
</dbReference>
<dbReference type="InterPro" id="IPR019554">
    <property type="entry name" value="Soluble_ligand-bd"/>
</dbReference>
<gene>
    <name evidence="8" type="primary">rnfC</name>
    <name evidence="11" type="ORF">SAMN05660299_01660</name>
</gene>
<evidence type="ECO:0000256" key="3">
    <source>
        <dbReference type="ARBA" id="ARBA00022723"/>
    </source>
</evidence>
<evidence type="ECO:0000256" key="2">
    <source>
        <dbReference type="ARBA" id="ARBA00022485"/>
    </source>
</evidence>
<dbReference type="HAMAP" id="MF_00461">
    <property type="entry name" value="RsxC_RnfC"/>
    <property type="match status" value="1"/>
</dbReference>
<feature type="binding site" evidence="8">
    <location>
        <position position="370"/>
    </location>
    <ligand>
        <name>[4Fe-4S] cluster</name>
        <dbReference type="ChEBI" id="CHEBI:49883"/>
        <label>1</label>
    </ligand>
</feature>
<keyword evidence="7 8" id="KW-0411">Iron-sulfur</keyword>
<dbReference type="InterPro" id="IPR017896">
    <property type="entry name" value="4Fe4S_Fe-S-bd"/>
</dbReference>
<keyword evidence="9" id="KW-0175">Coiled coil</keyword>
<dbReference type="RefSeq" id="WP_091650488.1">
    <property type="nucleotide sequence ID" value="NZ_FNHQ01000015.1"/>
</dbReference>
<dbReference type="Pfam" id="PF01512">
    <property type="entry name" value="Complex1_51K"/>
    <property type="match status" value="1"/>
</dbReference>
<feature type="binding site" evidence="8">
    <location>
        <position position="413"/>
    </location>
    <ligand>
        <name>[4Fe-4S] cluster</name>
        <dbReference type="ChEBI" id="CHEBI:49883"/>
        <label>1</label>
    </ligand>
</feature>
<keyword evidence="1 8" id="KW-0813">Transport</keyword>
<dbReference type="InterPro" id="IPR026902">
    <property type="entry name" value="RnfC_N"/>
</dbReference>
<keyword evidence="5 8" id="KW-0249">Electron transport</keyword>
<dbReference type="PANTHER" id="PTHR43034:SF2">
    <property type="entry name" value="ION-TRANSLOCATING OXIDOREDUCTASE COMPLEX SUBUNIT C"/>
    <property type="match status" value="1"/>
</dbReference>
<dbReference type="InterPro" id="IPR011538">
    <property type="entry name" value="Nuo51_FMN-bd"/>
</dbReference>
<comment type="cofactor">
    <cofactor evidence="8">
        <name>[4Fe-4S] cluster</name>
        <dbReference type="ChEBI" id="CHEBI:49883"/>
    </cofactor>
    <text evidence="8">Binds 2 [4Fe-4S] clusters per subunit.</text>
</comment>
<evidence type="ECO:0000256" key="1">
    <source>
        <dbReference type="ARBA" id="ARBA00022448"/>
    </source>
</evidence>
<feature type="binding site" evidence="8">
    <location>
        <position position="406"/>
    </location>
    <ligand>
        <name>[4Fe-4S] cluster</name>
        <dbReference type="ChEBI" id="CHEBI:49883"/>
        <label>2</label>
    </ligand>
</feature>
<feature type="binding site" evidence="8">
    <location>
        <position position="403"/>
    </location>
    <ligand>
        <name>[4Fe-4S] cluster</name>
        <dbReference type="ChEBI" id="CHEBI:49883"/>
        <label>2</label>
    </ligand>
</feature>
<dbReference type="GO" id="GO:0046872">
    <property type="term" value="F:metal ion binding"/>
    <property type="evidence" value="ECO:0007669"/>
    <property type="project" value="UniProtKB-KW"/>
</dbReference>
<evidence type="ECO:0000256" key="9">
    <source>
        <dbReference type="SAM" id="Coils"/>
    </source>
</evidence>
<feature type="binding site" evidence="8">
    <location>
        <position position="367"/>
    </location>
    <ligand>
        <name>[4Fe-4S] cluster</name>
        <dbReference type="ChEBI" id="CHEBI:49883"/>
        <label>1</label>
    </ligand>
</feature>
<feature type="binding site" evidence="8">
    <location>
        <position position="364"/>
    </location>
    <ligand>
        <name>[4Fe-4S] cluster</name>
        <dbReference type="ChEBI" id="CHEBI:49883"/>
        <label>1</label>
    </ligand>
</feature>
<dbReference type="OrthoDB" id="9767754at2"/>
<accession>A0A1G9WP25</accession>
<comment type="subunit">
    <text evidence="8">The complex is composed of six subunits: RnfA, RnfB, RnfC, RnfD, RnfE and RnfG.</text>
</comment>
<feature type="domain" description="4Fe-4S ferredoxin-type" evidence="10">
    <location>
        <begin position="354"/>
        <end position="384"/>
    </location>
</feature>
<dbReference type="SUPFAM" id="SSF46548">
    <property type="entry name" value="alpha-helical ferredoxin"/>
    <property type="match status" value="1"/>
</dbReference>
<dbReference type="InterPro" id="IPR037225">
    <property type="entry name" value="Nuo51_FMN-bd_sf"/>
</dbReference>
<dbReference type="Pfam" id="PF10531">
    <property type="entry name" value="SLBB"/>
    <property type="match status" value="1"/>
</dbReference>
<dbReference type="PROSITE" id="PS51379">
    <property type="entry name" value="4FE4S_FER_2"/>
    <property type="match status" value="2"/>
</dbReference>
<dbReference type="AlphaFoldDB" id="A0A1G9WP25"/>
<feature type="binding site" evidence="8">
    <location>
        <position position="409"/>
    </location>
    <ligand>
        <name>[4Fe-4S] cluster</name>
        <dbReference type="ChEBI" id="CHEBI:49883"/>
        <label>2</label>
    </ligand>
</feature>
<dbReference type="GO" id="GO:0051539">
    <property type="term" value="F:4 iron, 4 sulfur cluster binding"/>
    <property type="evidence" value="ECO:0007669"/>
    <property type="project" value="UniProtKB-KW"/>
</dbReference>
<organism evidence="11 12">
    <name type="scientific">Megasphaera paucivorans</name>
    <dbReference type="NCBI Taxonomy" id="349095"/>
    <lineage>
        <taxon>Bacteria</taxon>
        <taxon>Bacillati</taxon>
        <taxon>Bacillota</taxon>
        <taxon>Negativicutes</taxon>
        <taxon>Veillonellales</taxon>
        <taxon>Veillonellaceae</taxon>
        <taxon>Megasphaera</taxon>
    </lineage>
</organism>
<keyword evidence="8" id="KW-1278">Translocase</keyword>